<sequence>MKRELRGLVATAPKDKNPQRYAVLKRNATIAIAYFLNDDGSLNPHTYKWLVPATIDLSSARFGQIIKVPGREGQPQSALYAYSHVGQQRRYRSGKLDPFAEMLALTGEMATDAQIKAMEHRVTELGDKLAAHRNEYEGHRKLTRAVARKRNRLRNKVGKLSDKVKDLQ</sequence>
<accession>A0A0R2FG23</accession>
<protein>
    <submittedName>
        <fullName evidence="1">Uncharacterized protein</fullName>
    </submittedName>
</protein>
<name>A0A0R2FG23_9LACO</name>
<organism evidence="1 2">
    <name type="scientific">Lacticaseibacillus camelliae DSM 22697 = JCM 13995</name>
    <dbReference type="NCBI Taxonomy" id="1423730"/>
    <lineage>
        <taxon>Bacteria</taxon>
        <taxon>Bacillati</taxon>
        <taxon>Bacillota</taxon>
        <taxon>Bacilli</taxon>
        <taxon>Lactobacillales</taxon>
        <taxon>Lactobacillaceae</taxon>
        <taxon>Lacticaseibacillus</taxon>
    </lineage>
</organism>
<evidence type="ECO:0000313" key="1">
    <source>
        <dbReference type="EMBL" id="KRN24135.1"/>
    </source>
</evidence>
<dbReference type="PATRIC" id="fig|1423730.4.peg.1371"/>
<dbReference type="AlphaFoldDB" id="A0A0R2FG23"/>
<evidence type="ECO:0000313" key="2">
    <source>
        <dbReference type="Proteomes" id="UP000050865"/>
    </source>
</evidence>
<reference evidence="1 2" key="1">
    <citation type="journal article" date="2015" name="Genome Announc.">
        <title>Expanding the biotechnology potential of lactobacilli through comparative genomics of 213 strains and associated genera.</title>
        <authorList>
            <person name="Sun Z."/>
            <person name="Harris H.M."/>
            <person name="McCann A."/>
            <person name="Guo C."/>
            <person name="Argimon S."/>
            <person name="Zhang W."/>
            <person name="Yang X."/>
            <person name="Jeffery I.B."/>
            <person name="Cooney J.C."/>
            <person name="Kagawa T.F."/>
            <person name="Liu W."/>
            <person name="Song Y."/>
            <person name="Salvetti E."/>
            <person name="Wrobel A."/>
            <person name="Rasinkangas P."/>
            <person name="Parkhill J."/>
            <person name="Rea M.C."/>
            <person name="O'Sullivan O."/>
            <person name="Ritari J."/>
            <person name="Douillard F.P."/>
            <person name="Paul Ross R."/>
            <person name="Yang R."/>
            <person name="Briner A.E."/>
            <person name="Felis G.E."/>
            <person name="de Vos W.M."/>
            <person name="Barrangou R."/>
            <person name="Klaenhammer T.R."/>
            <person name="Caufield P.W."/>
            <person name="Cui Y."/>
            <person name="Zhang H."/>
            <person name="O'Toole P.W."/>
        </authorList>
    </citation>
    <scope>NUCLEOTIDE SEQUENCE [LARGE SCALE GENOMIC DNA]</scope>
    <source>
        <strain evidence="1 2">DSM 22697</strain>
    </source>
</reference>
<comment type="caution">
    <text evidence="1">The sequence shown here is derived from an EMBL/GenBank/DDBJ whole genome shotgun (WGS) entry which is preliminary data.</text>
</comment>
<dbReference type="EMBL" id="AYZJ01000024">
    <property type="protein sequence ID" value="KRN24135.1"/>
    <property type="molecule type" value="Genomic_DNA"/>
</dbReference>
<gene>
    <name evidence="1" type="ORF">FC75_GL001312</name>
</gene>
<dbReference type="Proteomes" id="UP000050865">
    <property type="component" value="Unassembled WGS sequence"/>
</dbReference>
<keyword evidence="2" id="KW-1185">Reference proteome</keyword>
<proteinExistence type="predicted"/>